<dbReference type="GO" id="GO:0004827">
    <property type="term" value="F:proline-tRNA ligase activity"/>
    <property type="evidence" value="ECO:0007669"/>
    <property type="project" value="UniProtKB-EC"/>
</dbReference>
<dbReference type="Proteomes" id="UP000507470">
    <property type="component" value="Unassembled WGS sequence"/>
</dbReference>
<sequence length="178" mass="20718">MIEELVEMDNLRVNDGPPSQFLCVESTMLFRSIVLQGRRWLLLTDSPRRYRHRKYVSQLFQNLQKIPPQDSQLHCKSHKLMIYNDIIQNCHPGGFHLLPLGQRVLDKLIKVIDEELDTIGAQKICMPTLALASLWKKTDRWDSAGAELFRLKDRHKQDYCLGPVSSLLSFFKQIQNLS</sequence>
<dbReference type="InterPro" id="IPR050062">
    <property type="entry name" value="Pro-tRNA_synthetase"/>
</dbReference>
<dbReference type="GO" id="GO:0006433">
    <property type="term" value="P:prolyl-tRNA aminoacylation"/>
    <property type="evidence" value="ECO:0007669"/>
    <property type="project" value="TreeGrafter"/>
</dbReference>
<dbReference type="OrthoDB" id="10267474at2759"/>
<name>A0A6J8EEX2_MYTCO</name>
<dbReference type="InterPro" id="IPR045864">
    <property type="entry name" value="aa-tRNA-synth_II/BPL/LPL"/>
</dbReference>
<organism evidence="1 2">
    <name type="scientific">Mytilus coruscus</name>
    <name type="common">Sea mussel</name>
    <dbReference type="NCBI Taxonomy" id="42192"/>
    <lineage>
        <taxon>Eukaryota</taxon>
        <taxon>Metazoa</taxon>
        <taxon>Spiralia</taxon>
        <taxon>Lophotrochozoa</taxon>
        <taxon>Mollusca</taxon>
        <taxon>Bivalvia</taxon>
        <taxon>Autobranchia</taxon>
        <taxon>Pteriomorphia</taxon>
        <taxon>Mytilida</taxon>
        <taxon>Mytiloidea</taxon>
        <taxon>Mytilidae</taxon>
        <taxon>Mytilinae</taxon>
        <taxon>Mytilus</taxon>
    </lineage>
</organism>
<gene>
    <name evidence="1" type="ORF">MCOR_50611</name>
</gene>
<dbReference type="Gene3D" id="3.30.930.10">
    <property type="entry name" value="Bira Bifunctional Protein, Domain 2"/>
    <property type="match status" value="1"/>
</dbReference>
<keyword evidence="1" id="KW-0436">Ligase</keyword>
<evidence type="ECO:0000313" key="2">
    <source>
        <dbReference type="Proteomes" id="UP000507470"/>
    </source>
</evidence>
<keyword evidence="2" id="KW-1185">Reference proteome</keyword>
<dbReference type="PANTHER" id="PTHR42753">
    <property type="entry name" value="MITOCHONDRIAL RIBOSOME PROTEIN L39/PROLYL-TRNA LIGASE FAMILY MEMBER"/>
    <property type="match status" value="1"/>
</dbReference>
<dbReference type="EMBL" id="CACVKT020008879">
    <property type="protein sequence ID" value="CAC5418155.1"/>
    <property type="molecule type" value="Genomic_DNA"/>
</dbReference>
<dbReference type="GO" id="GO:0005739">
    <property type="term" value="C:mitochondrion"/>
    <property type="evidence" value="ECO:0007669"/>
    <property type="project" value="TreeGrafter"/>
</dbReference>
<protein>
    <submittedName>
        <fullName evidence="1">PARS</fullName>
        <ecNumber evidence="1">6.1.1.15</ecNumber>
    </submittedName>
</protein>
<dbReference type="AlphaFoldDB" id="A0A6J8EEX2"/>
<reference evidence="1 2" key="1">
    <citation type="submission" date="2020-06" db="EMBL/GenBank/DDBJ databases">
        <authorList>
            <person name="Li R."/>
            <person name="Bekaert M."/>
        </authorList>
    </citation>
    <scope>NUCLEOTIDE SEQUENCE [LARGE SCALE GENOMIC DNA]</scope>
    <source>
        <strain evidence="2">wild</strain>
    </source>
</reference>
<dbReference type="PANTHER" id="PTHR42753:SF10">
    <property type="entry name" value="PROLINE--TRNA LIGASE, MITOCHONDRIAL-RELATED"/>
    <property type="match status" value="1"/>
</dbReference>
<proteinExistence type="predicted"/>
<dbReference type="SUPFAM" id="SSF55681">
    <property type="entry name" value="Class II aaRS and biotin synthetases"/>
    <property type="match status" value="1"/>
</dbReference>
<accession>A0A6J8EEX2</accession>
<dbReference type="EC" id="6.1.1.15" evidence="1"/>
<evidence type="ECO:0000313" key="1">
    <source>
        <dbReference type="EMBL" id="CAC5418155.1"/>
    </source>
</evidence>